<organism evidence="2 3">
    <name type="scientific">Pirellulimonas nuda</name>
    <dbReference type="NCBI Taxonomy" id="2528009"/>
    <lineage>
        <taxon>Bacteria</taxon>
        <taxon>Pseudomonadati</taxon>
        <taxon>Planctomycetota</taxon>
        <taxon>Planctomycetia</taxon>
        <taxon>Pirellulales</taxon>
        <taxon>Lacipirellulaceae</taxon>
        <taxon>Pirellulimonas</taxon>
    </lineage>
</organism>
<evidence type="ECO:0000256" key="1">
    <source>
        <dbReference type="SAM" id="SignalP"/>
    </source>
</evidence>
<dbReference type="EMBL" id="CP036291">
    <property type="protein sequence ID" value="QDU88211.1"/>
    <property type="molecule type" value="Genomic_DNA"/>
</dbReference>
<dbReference type="SUPFAM" id="SSF48452">
    <property type="entry name" value="TPR-like"/>
    <property type="match status" value="1"/>
</dbReference>
<evidence type="ECO:0008006" key="4">
    <source>
        <dbReference type="Google" id="ProtNLM"/>
    </source>
</evidence>
<dbReference type="Pfam" id="PF13432">
    <property type="entry name" value="TPR_16"/>
    <property type="match status" value="1"/>
</dbReference>
<keyword evidence="3" id="KW-1185">Reference proteome</keyword>
<feature type="chain" id="PRO_5021887634" description="Tetratricopeptide repeat protein" evidence="1">
    <location>
        <begin position="22"/>
        <end position="342"/>
    </location>
</feature>
<dbReference type="KEGG" id="pnd:Pla175_15830"/>
<reference evidence="2 3" key="1">
    <citation type="submission" date="2019-02" db="EMBL/GenBank/DDBJ databases">
        <title>Deep-cultivation of Planctomycetes and their phenomic and genomic characterization uncovers novel biology.</title>
        <authorList>
            <person name="Wiegand S."/>
            <person name="Jogler M."/>
            <person name="Boedeker C."/>
            <person name="Pinto D."/>
            <person name="Vollmers J."/>
            <person name="Rivas-Marin E."/>
            <person name="Kohn T."/>
            <person name="Peeters S.H."/>
            <person name="Heuer A."/>
            <person name="Rast P."/>
            <person name="Oberbeckmann S."/>
            <person name="Bunk B."/>
            <person name="Jeske O."/>
            <person name="Meyerdierks A."/>
            <person name="Storesund J.E."/>
            <person name="Kallscheuer N."/>
            <person name="Luecker S."/>
            <person name="Lage O.M."/>
            <person name="Pohl T."/>
            <person name="Merkel B.J."/>
            <person name="Hornburger P."/>
            <person name="Mueller R.-W."/>
            <person name="Bruemmer F."/>
            <person name="Labrenz M."/>
            <person name="Spormann A.M."/>
            <person name="Op den Camp H."/>
            <person name="Overmann J."/>
            <person name="Amann R."/>
            <person name="Jetten M.S.M."/>
            <person name="Mascher T."/>
            <person name="Medema M.H."/>
            <person name="Devos D.P."/>
            <person name="Kaster A.-K."/>
            <person name="Ovreas L."/>
            <person name="Rohde M."/>
            <person name="Galperin M.Y."/>
            <person name="Jogler C."/>
        </authorList>
    </citation>
    <scope>NUCLEOTIDE SEQUENCE [LARGE SCALE GENOMIC DNA]</scope>
    <source>
        <strain evidence="2 3">Pla175</strain>
    </source>
</reference>
<evidence type="ECO:0000313" key="3">
    <source>
        <dbReference type="Proteomes" id="UP000317429"/>
    </source>
</evidence>
<gene>
    <name evidence="2" type="ORF">Pla175_15830</name>
</gene>
<dbReference type="RefSeq" id="WP_145282885.1">
    <property type="nucleotide sequence ID" value="NZ_CP036291.1"/>
</dbReference>
<sequence length="342" mass="36822" precursor="true">MLIRPSLAALTLLLFATGASAQNDRVRTFTSTIAGEVTETSPMAVTVRRGSTDVQAPVNEIRSVVFGDEPSALTQARVNAENGGYAKALEKLQTIDVSSVKNELISQEVEYYKAMCAARLALLGEGSVQDSGRALAGFLSQNRNSYHYLEGTELLGDLLAAAGAYDKAEAYYDQLARTPWPAYKMRAGVLAGRALQAQEKHAEALERFEAALAVAAEDDPTAKPQMLAATLGKAVSMAATGKPEEGVKLIQQVIRDADPDQKELLAAAYNALGSAYLAAGQEKDAFYAFLHVEELLKTVAPARAEALYHLGSLWEVVGKPNEARQARQTLKQQYGNTVWAKK</sequence>
<proteinExistence type="predicted"/>
<dbReference type="OrthoDB" id="251560at2"/>
<evidence type="ECO:0000313" key="2">
    <source>
        <dbReference type="EMBL" id="QDU88211.1"/>
    </source>
</evidence>
<protein>
    <recommendedName>
        <fullName evidence="4">Tetratricopeptide repeat protein</fullName>
    </recommendedName>
</protein>
<dbReference type="Gene3D" id="1.25.40.10">
    <property type="entry name" value="Tetratricopeptide repeat domain"/>
    <property type="match status" value="1"/>
</dbReference>
<dbReference type="AlphaFoldDB" id="A0A518D9Q3"/>
<feature type="signal peptide" evidence="1">
    <location>
        <begin position="1"/>
        <end position="21"/>
    </location>
</feature>
<keyword evidence="1" id="KW-0732">Signal</keyword>
<dbReference type="Proteomes" id="UP000317429">
    <property type="component" value="Chromosome"/>
</dbReference>
<name>A0A518D9Q3_9BACT</name>
<dbReference type="InterPro" id="IPR011990">
    <property type="entry name" value="TPR-like_helical_dom_sf"/>
</dbReference>
<accession>A0A518D9Q3</accession>